<keyword evidence="2 8" id="KW-0813">Transport</keyword>
<evidence type="ECO:0000256" key="8">
    <source>
        <dbReference type="PROSITE-ProRule" id="PRU01360"/>
    </source>
</evidence>
<dbReference type="PANTHER" id="PTHR30069:SF27">
    <property type="entry name" value="BLL4766 PROTEIN"/>
    <property type="match status" value="1"/>
</dbReference>
<dbReference type="Proteomes" id="UP000252792">
    <property type="component" value="Unassembled WGS sequence"/>
</dbReference>
<dbReference type="InterPro" id="IPR000531">
    <property type="entry name" value="Beta-barrel_TonB"/>
</dbReference>
<feature type="domain" description="TonB-dependent receptor-like beta-barrel" evidence="12">
    <location>
        <begin position="268"/>
        <end position="641"/>
    </location>
</feature>
<evidence type="ECO:0000256" key="11">
    <source>
        <dbReference type="SAM" id="SignalP"/>
    </source>
</evidence>
<dbReference type="GO" id="GO:0009279">
    <property type="term" value="C:cell outer membrane"/>
    <property type="evidence" value="ECO:0007669"/>
    <property type="project" value="UniProtKB-SubCell"/>
</dbReference>
<dbReference type="EMBL" id="QNSE01000006">
    <property type="protein sequence ID" value="RBP83381.1"/>
    <property type="molecule type" value="Genomic_DNA"/>
</dbReference>
<evidence type="ECO:0000256" key="5">
    <source>
        <dbReference type="ARBA" id="ARBA00023077"/>
    </source>
</evidence>
<evidence type="ECO:0000256" key="2">
    <source>
        <dbReference type="ARBA" id="ARBA00022448"/>
    </source>
</evidence>
<dbReference type="Gene3D" id="2.40.170.20">
    <property type="entry name" value="TonB-dependent receptor, beta-barrel domain"/>
    <property type="match status" value="1"/>
</dbReference>
<feature type="domain" description="TonB-dependent receptor plug" evidence="13">
    <location>
        <begin position="65"/>
        <end position="171"/>
    </location>
</feature>
<dbReference type="Pfam" id="PF00593">
    <property type="entry name" value="TonB_dep_Rec_b-barrel"/>
    <property type="match status" value="1"/>
</dbReference>
<organism evidence="14 15">
    <name type="scientific">Marinomonas rhizomae</name>
    <dbReference type="NCBI Taxonomy" id="491948"/>
    <lineage>
        <taxon>Bacteria</taxon>
        <taxon>Pseudomonadati</taxon>
        <taxon>Pseudomonadota</taxon>
        <taxon>Gammaproteobacteria</taxon>
        <taxon>Oceanospirillales</taxon>
        <taxon>Oceanospirillaceae</taxon>
        <taxon>Marinomonas</taxon>
    </lineage>
</organism>
<evidence type="ECO:0000259" key="12">
    <source>
        <dbReference type="Pfam" id="PF00593"/>
    </source>
</evidence>
<dbReference type="InterPro" id="IPR036942">
    <property type="entry name" value="Beta-barrel_TonB_sf"/>
</dbReference>
<feature type="signal peptide" evidence="11">
    <location>
        <begin position="1"/>
        <end position="21"/>
    </location>
</feature>
<evidence type="ECO:0000256" key="6">
    <source>
        <dbReference type="ARBA" id="ARBA00023136"/>
    </source>
</evidence>
<evidence type="ECO:0000256" key="4">
    <source>
        <dbReference type="ARBA" id="ARBA00022692"/>
    </source>
</evidence>
<dbReference type="GO" id="GO:0015344">
    <property type="term" value="F:siderophore uptake transmembrane transporter activity"/>
    <property type="evidence" value="ECO:0007669"/>
    <property type="project" value="TreeGrafter"/>
</dbReference>
<evidence type="ECO:0000313" key="14">
    <source>
        <dbReference type="EMBL" id="RBP83381.1"/>
    </source>
</evidence>
<comment type="caution">
    <text evidence="14">The sequence shown here is derived from an EMBL/GenBank/DDBJ whole genome shotgun (WGS) entry which is preliminary data.</text>
</comment>
<dbReference type="InterPro" id="IPR037066">
    <property type="entry name" value="Plug_dom_sf"/>
</dbReference>
<reference evidence="14 15" key="1">
    <citation type="submission" date="2018-06" db="EMBL/GenBank/DDBJ databases">
        <title>Genomic Encyclopedia of Type Strains, Phase III (KMG-III): the genomes of soil and plant-associated and newly described type strains.</title>
        <authorList>
            <person name="Whitman W."/>
        </authorList>
    </citation>
    <scope>NUCLEOTIDE SEQUENCE [LARGE SCALE GENOMIC DNA]</scope>
    <source>
        <strain evidence="14 15">CECT 7377</strain>
    </source>
</reference>
<dbReference type="InterPro" id="IPR012910">
    <property type="entry name" value="Plug_dom"/>
</dbReference>
<keyword evidence="11" id="KW-0732">Signal</keyword>
<dbReference type="GO" id="GO:0044718">
    <property type="term" value="P:siderophore transmembrane transport"/>
    <property type="evidence" value="ECO:0007669"/>
    <property type="project" value="TreeGrafter"/>
</dbReference>
<evidence type="ECO:0000256" key="1">
    <source>
        <dbReference type="ARBA" id="ARBA00004571"/>
    </source>
</evidence>
<keyword evidence="7 8" id="KW-0998">Cell outer membrane</keyword>
<keyword evidence="5 9" id="KW-0798">TonB box</keyword>
<dbReference type="InterPro" id="IPR039426">
    <property type="entry name" value="TonB-dep_rcpt-like"/>
</dbReference>
<accession>A0A366J8L9</accession>
<comment type="similarity">
    <text evidence="8 9">Belongs to the TonB-dependent receptor family.</text>
</comment>
<dbReference type="RefSeq" id="WP_241560209.1">
    <property type="nucleotide sequence ID" value="NZ_QNSE01000006.1"/>
</dbReference>
<evidence type="ECO:0000259" key="13">
    <source>
        <dbReference type="Pfam" id="PF07715"/>
    </source>
</evidence>
<feature type="compositionally biased region" description="Polar residues" evidence="10">
    <location>
        <begin position="279"/>
        <end position="290"/>
    </location>
</feature>
<dbReference type="Gene3D" id="2.170.130.10">
    <property type="entry name" value="TonB-dependent receptor, plug domain"/>
    <property type="match status" value="1"/>
</dbReference>
<feature type="region of interest" description="Disordered" evidence="10">
    <location>
        <begin position="271"/>
        <end position="290"/>
    </location>
</feature>
<protein>
    <submittedName>
        <fullName evidence="14">Iron complex outermembrane receptor protein</fullName>
    </submittedName>
</protein>
<comment type="subcellular location">
    <subcellularLocation>
        <location evidence="1 8">Cell outer membrane</location>
        <topology evidence="1 8">Multi-pass membrane protein</topology>
    </subcellularLocation>
</comment>
<dbReference type="AlphaFoldDB" id="A0A366J8L9"/>
<keyword evidence="3 8" id="KW-1134">Transmembrane beta strand</keyword>
<evidence type="ECO:0000256" key="7">
    <source>
        <dbReference type="ARBA" id="ARBA00023237"/>
    </source>
</evidence>
<keyword evidence="6 8" id="KW-0472">Membrane</keyword>
<evidence type="ECO:0000256" key="3">
    <source>
        <dbReference type="ARBA" id="ARBA00022452"/>
    </source>
</evidence>
<proteinExistence type="inferred from homology"/>
<dbReference type="SUPFAM" id="SSF56935">
    <property type="entry name" value="Porins"/>
    <property type="match status" value="1"/>
</dbReference>
<dbReference type="Pfam" id="PF07715">
    <property type="entry name" value="Plug"/>
    <property type="match status" value="1"/>
</dbReference>
<name>A0A366J8L9_9GAMM</name>
<keyword evidence="15" id="KW-1185">Reference proteome</keyword>
<keyword evidence="4 8" id="KW-0812">Transmembrane</keyword>
<keyword evidence="14" id="KW-0675">Receptor</keyword>
<gene>
    <name evidence="14" type="ORF">DFP80_10626</name>
</gene>
<sequence>MMMRCWLCVGLCLSFSVNAWAEVDALQSTENNFSAGSFSNLGSYDGFFDHIPVVVTPSKMSQPRVDVSSTLSVLDGEFIRRINMQYVEDLLQFVPGFSVAPYKSSSQKEASYHGTQLDQYRRIQVLVNGRSVYSAGLARVEWATLPLSIEDVARVEVNRGPNAASYGINSFFAVVNIITRSPLETLGDSITAYSGSRGDYRLYGQHSGLNGDWSYRASASTNAVHGFDEDFYGEDRHDGHRSTMGNVFIQRETASSFFDLDIGASSLKGKVDPTEYESDSPTGSYDTNNPMRLVDREHIKASYSKQVSSAHELKVQYYYDQSDLSEYHEARLNSAFYSSTFGGASLGRDYVDVSYSVGLLETRHDIELQSTWEASRKLRLISAIGYRWDKAESENFLSGKASDEVFRLSSNMEYRASDNWLVNAGAMFERSQMGGDFLSPKFGMTYKLSEQESVRFNVSKAVRTPDLSDQYFKWHYVLSNGEESFTTYADNGEEEEKITSYEIGYYHYWASYGLSLDVKLYHDEVQDMVLSKKLFTAFNADTPIEEGVVEDVNINGIELEFDWRFQSGAITRFTYAYQDTQTENKALLKATTPVMLSFFGSVPLAERWSIQSYYWYGKELGGKDYEFLNAWLSYRLSLGGYSKATMGVGAETRLDNNALVSRHNNMMEDTFAYVFTNITF</sequence>
<evidence type="ECO:0000313" key="15">
    <source>
        <dbReference type="Proteomes" id="UP000252792"/>
    </source>
</evidence>
<feature type="chain" id="PRO_5016860841" evidence="11">
    <location>
        <begin position="22"/>
        <end position="680"/>
    </location>
</feature>
<dbReference type="PANTHER" id="PTHR30069">
    <property type="entry name" value="TONB-DEPENDENT OUTER MEMBRANE RECEPTOR"/>
    <property type="match status" value="1"/>
</dbReference>
<evidence type="ECO:0000256" key="9">
    <source>
        <dbReference type="RuleBase" id="RU003357"/>
    </source>
</evidence>
<dbReference type="PROSITE" id="PS52016">
    <property type="entry name" value="TONB_DEPENDENT_REC_3"/>
    <property type="match status" value="1"/>
</dbReference>
<evidence type="ECO:0000256" key="10">
    <source>
        <dbReference type="SAM" id="MobiDB-lite"/>
    </source>
</evidence>